<dbReference type="InterPro" id="IPR037522">
    <property type="entry name" value="HD_GYP_dom"/>
</dbReference>
<organism evidence="2">
    <name type="scientific">uncultured Gemmatimonadota bacterium</name>
    <dbReference type="NCBI Taxonomy" id="203437"/>
    <lineage>
        <taxon>Bacteria</taxon>
        <taxon>Pseudomonadati</taxon>
        <taxon>Gemmatimonadota</taxon>
        <taxon>environmental samples</taxon>
    </lineage>
</organism>
<feature type="non-terminal residue" evidence="2">
    <location>
        <position position="1"/>
    </location>
</feature>
<feature type="domain" description="HD-GYP" evidence="1">
    <location>
        <begin position="1"/>
        <end position="57"/>
    </location>
</feature>
<dbReference type="EMBL" id="CADCTV010000639">
    <property type="protein sequence ID" value="CAA9349880.1"/>
    <property type="molecule type" value="Genomic_DNA"/>
</dbReference>
<proteinExistence type="predicted"/>
<name>A0A6J4M6W9_9BACT</name>
<protein>
    <recommendedName>
        <fullName evidence="1">HD-GYP domain-containing protein</fullName>
    </recommendedName>
</protein>
<evidence type="ECO:0000313" key="2">
    <source>
        <dbReference type="EMBL" id="CAA9349880.1"/>
    </source>
</evidence>
<evidence type="ECO:0000259" key="1">
    <source>
        <dbReference type="PROSITE" id="PS51832"/>
    </source>
</evidence>
<dbReference type="AlphaFoldDB" id="A0A6J4M6W9"/>
<gene>
    <name evidence="2" type="ORF">AVDCRST_MAG89-3067</name>
</gene>
<dbReference type="SUPFAM" id="SSF109604">
    <property type="entry name" value="HD-domain/PDEase-like"/>
    <property type="match status" value="1"/>
</dbReference>
<dbReference type="Gene3D" id="1.10.3210.10">
    <property type="entry name" value="Hypothetical protein af1432"/>
    <property type="match status" value="1"/>
</dbReference>
<accession>A0A6J4M6W9</accession>
<sequence>DAFDAMVTTRPYRGSCALGDARAELERCSGTQFDPNIVEAFRHVVGVKPSMRAPAMVAATTGG</sequence>
<reference evidence="2" key="1">
    <citation type="submission" date="2020-02" db="EMBL/GenBank/DDBJ databases">
        <authorList>
            <person name="Meier V. D."/>
        </authorList>
    </citation>
    <scope>NUCLEOTIDE SEQUENCE</scope>
    <source>
        <strain evidence="2">AVDCRST_MAG89</strain>
    </source>
</reference>
<dbReference type="PROSITE" id="PS51832">
    <property type="entry name" value="HD_GYP"/>
    <property type="match status" value="1"/>
</dbReference>